<evidence type="ECO:0000313" key="1">
    <source>
        <dbReference type="EMBL" id="DAF58522.1"/>
    </source>
</evidence>
<reference evidence="1" key="1">
    <citation type="journal article" date="2021" name="Proc. Natl. Acad. Sci. U.S.A.">
        <title>A Catalog of Tens of Thousands of Viruses from Human Metagenomes Reveals Hidden Associations with Chronic Diseases.</title>
        <authorList>
            <person name="Tisza M.J."/>
            <person name="Buck C.B."/>
        </authorList>
    </citation>
    <scope>NUCLEOTIDE SEQUENCE</scope>
    <source>
        <strain evidence="1">Ct7GD8</strain>
    </source>
</reference>
<accession>A0A8S5T6Y1</accession>
<organism evidence="1">
    <name type="scientific">Siphoviridae sp. ct7GD8</name>
    <dbReference type="NCBI Taxonomy" id="2827785"/>
    <lineage>
        <taxon>Viruses</taxon>
        <taxon>Duplodnaviria</taxon>
        <taxon>Heunggongvirae</taxon>
        <taxon>Uroviricota</taxon>
        <taxon>Caudoviricetes</taxon>
    </lineage>
</organism>
<dbReference type="EMBL" id="BK032754">
    <property type="protein sequence ID" value="DAF58522.1"/>
    <property type="molecule type" value="Genomic_DNA"/>
</dbReference>
<dbReference type="InterPro" id="IPR021080">
    <property type="entry name" value="Minor_capsid_protein"/>
</dbReference>
<protein>
    <submittedName>
        <fullName evidence="1">Minor capsid protein</fullName>
    </submittedName>
</protein>
<dbReference type="Pfam" id="PF11114">
    <property type="entry name" value="Minor_capsid_2"/>
    <property type="match status" value="1"/>
</dbReference>
<sequence length="150" mass="16688">MGIKFTVHTDGMDAVKYKLIQGCSKAEHILAIQVMKDTAPFVPMRSGSLNQRTHTEGYTENDFGPGAGSMIVYPGPYARYLYYGKLMVDPRTGSPFAPKGGTKVLTDRNLVFMRDHHPQAQSHWFEASKAQNLEKWLRIAGKLVKNGGNT</sequence>
<proteinExistence type="predicted"/>
<name>A0A8S5T6Y1_9CAUD</name>